<evidence type="ECO:0000313" key="10">
    <source>
        <dbReference type="EMBL" id="QDU40404.1"/>
    </source>
</evidence>
<dbReference type="PANTHER" id="PTHR33406:SF6">
    <property type="entry name" value="MEMBRANE PROTEIN YDGH-RELATED"/>
    <property type="match status" value="1"/>
</dbReference>
<evidence type="ECO:0000256" key="7">
    <source>
        <dbReference type="SAM" id="MobiDB-lite"/>
    </source>
</evidence>
<dbReference type="PANTHER" id="PTHR33406">
    <property type="entry name" value="MEMBRANE PROTEIN MJ1562-RELATED"/>
    <property type="match status" value="1"/>
</dbReference>
<reference evidence="10 11" key="1">
    <citation type="submission" date="2019-02" db="EMBL/GenBank/DDBJ databases">
        <title>Deep-cultivation of Planctomycetes and their phenomic and genomic characterization uncovers novel biology.</title>
        <authorList>
            <person name="Wiegand S."/>
            <person name="Jogler M."/>
            <person name="Boedeker C."/>
            <person name="Pinto D."/>
            <person name="Vollmers J."/>
            <person name="Rivas-Marin E."/>
            <person name="Kohn T."/>
            <person name="Peeters S.H."/>
            <person name="Heuer A."/>
            <person name="Rast P."/>
            <person name="Oberbeckmann S."/>
            <person name="Bunk B."/>
            <person name="Jeske O."/>
            <person name="Meyerdierks A."/>
            <person name="Storesund J.E."/>
            <person name="Kallscheuer N."/>
            <person name="Luecker S."/>
            <person name="Lage O.M."/>
            <person name="Pohl T."/>
            <person name="Merkel B.J."/>
            <person name="Hornburger P."/>
            <person name="Mueller R.-W."/>
            <person name="Bruemmer F."/>
            <person name="Labrenz M."/>
            <person name="Spormann A.M."/>
            <person name="Op den Camp H."/>
            <person name="Overmann J."/>
            <person name="Amann R."/>
            <person name="Jetten M.S.M."/>
            <person name="Mascher T."/>
            <person name="Medema M.H."/>
            <person name="Devos D.P."/>
            <person name="Kaster A.-K."/>
            <person name="Ovreas L."/>
            <person name="Rohde M."/>
            <person name="Galperin M.Y."/>
            <person name="Jogler C."/>
        </authorList>
    </citation>
    <scope>NUCLEOTIDE SEQUENCE [LARGE SCALE GENOMIC DNA]</scope>
    <source>
        <strain evidence="10 11">Mal4</strain>
    </source>
</reference>
<protein>
    <submittedName>
        <fullName evidence="10">Membrane protein YdgH</fullName>
    </submittedName>
</protein>
<sequence length="872" mass="94985">MFQRLGKIVGRGPLFVVLAWFLLAIVAAVTAPPWSQVTQDGEFAFLPEDSPSRLAEQLYREAFPPPDIDTSDQENEVAVAVQQDPLGSNIVLVVRRTHEVGMGLHPEDKEFVEEVLKPELEKIAARTSVGYEHTPVDDAAELPPDERIIKGIWTYTDRKIGPLLESEDGLSTLIVVELRTEFLDRGNTLVVARVEDLIDRLNQPRAPDAPKIPTGLEVKLSGSATVGRDMLRAEHISASRTEAATKLLVIVLLLIIYRAPLLAAIPLLTVGMAVSISIALLRIMAGWGWVGLFTGLEVYVTIVVYGAGVDYCLFLIARYKEELDAGASFDEAIASSIDRVGIALATSAGTSICGIGMMMFAQFGKFQQAGFAISFGLLVVLCCALTFTAALMRLCGRWAFWPDIRRERLSADDGWVPTSTWTSFLSEKRWLERGWERMAELVSSRPGTIFLLTFAAMLPLAVVGVATHDHLSYGLLSDLPQDEPSVRGAAAVQQHFPAGVTGISTVMIRHEDLDLSPATGERLAGELTDVLQDRADELGIVDIRSQANPLGLADSAQEYLRSVGRRVTQRVAIRAQAARTYSSPRGPHEGKVARLDLVLAVDPFSRDSIQRLSRVHNAIEQALPAIESSLGDSLPDDFAEAAEIHMLGPTASVRDIKAVTDHDRMVIDILVVVAVYLVLIALLGRPAICAYLIVSVVFSFLVAMGATYLAFWAIDGETFAGLDWKIPIFLFTLLIAMGEDYNILLMARVHEEQQTHGPVKGVLVALSRTGSIISSCGIIMAGTFSSLMTGTLRGMVQMGFALTFGVLLDTFVIRPILVPAYLVLLHRGRFGALGRWLGARPDEIEEQTPVGEEVRETTSPVRSVPGFEGADD</sequence>
<dbReference type="InterPro" id="IPR050545">
    <property type="entry name" value="Mycobact_MmpL"/>
</dbReference>
<dbReference type="AlphaFoldDB" id="A0A517ZD38"/>
<evidence type="ECO:0000256" key="8">
    <source>
        <dbReference type="SAM" id="Phobius"/>
    </source>
</evidence>
<dbReference type="InterPro" id="IPR004869">
    <property type="entry name" value="MMPL_dom"/>
</dbReference>
<keyword evidence="11" id="KW-1185">Reference proteome</keyword>
<dbReference type="OrthoDB" id="9782006at2"/>
<dbReference type="Gene3D" id="1.20.1640.10">
    <property type="entry name" value="Multidrug efflux transporter AcrB transmembrane domain"/>
    <property type="match status" value="2"/>
</dbReference>
<feature type="transmembrane region" description="Helical" evidence="8">
    <location>
        <begin position="665"/>
        <end position="683"/>
    </location>
</feature>
<accession>A0A517ZD38</accession>
<evidence type="ECO:0000313" key="11">
    <source>
        <dbReference type="Proteomes" id="UP000320496"/>
    </source>
</evidence>
<proteinExistence type="inferred from homology"/>
<dbReference type="EMBL" id="CP036275">
    <property type="protein sequence ID" value="QDU40404.1"/>
    <property type="molecule type" value="Genomic_DNA"/>
</dbReference>
<dbReference type="Proteomes" id="UP000320496">
    <property type="component" value="Chromosome"/>
</dbReference>
<gene>
    <name evidence="10" type="primary">ydgH</name>
    <name evidence="10" type="ORF">Mal4_47600</name>
</gene>
<dbReference type="KEGG" id="mri:Mal4_47600"/>
<feature type="transmembrane region" description="Helical" evidence="8">
    <location>
        <begin position="726"/>
        <end position="747"/>
    </location>
</feature>
<dbReference type="GO" id="GO:0005886">
    <property type="term" value="C:plasma membrane"/>
    <property type="evidence" value="ECO:0007669"/>
    <property type="project" value="UniProtKB-SubCell"/>
</dbReference>
<evidence type="ECO:0000256" key="5">
    <source>
        <dbReference type="ARBA" id="ARBA00022989"/>
    </source>
</evidence>
<feature type="domain" description="Membrane transport protein MMPL" evidence="9">
    <location>
        <begin position="479"/>
        <end position="836"/>
    </location>
</feature>
<feature type="domain" description="Membrane transport protein MMPL" evidence="9">
    <location>
        <begin position="64"/>
        <end position="448"/>
    </location>
</feature>
<evidence type="ECO:0000256" key="3">
    <source>
        <dbReference type="ARBA" id="ARBA00022475"/>
    </source>
</evidence>
<dbReference type="SUPFAM" id="SSF82866">
    <property type="entry name" value="Multidrug efflux transporter AcrB transmembrane domain"/>
    <property type="match status" value="2"/>
</dbReference>
<evidence type="ECO:0000256" key="2">
    <source>
        <dbReference type="ARBA" id="ARBA00010157"/>
    </source>
</evidence>
<comment type="similarity">
    <text evidence="2">Belongs to the resistance-nodulation-cell division (RND) (TC 2.A.6) family. MmpL subfamily.</text>
</comment>
<dbReference type="RefSeq" id="WP_145371674.1">
    <property type="nucleotide sequence ID" value="NZ_CP036275.1"/>
</dbReference>
<feature type="transmembrane region" description="Helical" evidence="8">
    <location>
        <begin position="369"/>
        <end position="391"/>
    </location>
</feature>
<evidence type="ECO:0000259" key="9">
    <source>
        <dbReference type="Pfam" id="PF03176"/>
    </source>
</evidence>
<feature type="region of interest" description="Disordered" evidence="7">
    <location>
        <begin position="844"/>
        <end position="872"/>
    </location>
</feature>
<evidence type="ECO:0000256" key="6">
    <source>
        <dbReference type="ARBA" id="ARBA00023136"/>
    </source>
</evidence>
<feature type="transmembrane region" description="Helical" evidence="8">
    <location>
        <begin position="759"/>
        <end position="780"/>
    </location>
</feature>
<organism evidence="10 11">
    <name type="scientific">Maioricimonas rarisocia</name>
    <dbReference type="NCBI Taxonomy" id="2528026"/>
    <lineage>
        <taxon>Bacteria</taxon>
        <taxon>Pseudomonadati</taxon>
        <taxon>Planctomycetota</taxon>
        <taxon>Planctomycetia</taxon>
        <taxon>Planctomycetales</taxon>
        <taxon>Planctomycetaceae</taxon>
        <taxon>Maioricimonas</taxon>
    </lineage>
</organism>
<keyword evidence="4 8" id="KW-0812">Transmembrane</keyword>
<evidence type="ECO:0000256" key="4">
    <source>
        <dbReference type="ARBA" id="ARBA00022692"/>
    </source>
</evidence>
<keyword evidence="6 8" id="KW-0472">Membrane</keyword>
<evidence type="ECO:0000256" key="1">
    <source>
        <dbReference type="ARBA" id="ARBA00004651"/>
    </source>
</evidence>
<keyword evidence="3" id="KW-1003">Cell membrane</keyword>
<feature type="transmembrane region" description="Helical" evidence="8">
    <location>
        <begin position="690"/>
        <end position="714"/>
    </location>
</feature>
<comment type="subcellular location">
    <subcellularLocation>
        <location evidence="1">Cell membrane</location>
        <topology evidence="1">Multi-pass membrane protein</topology>
    </subcellularLocation>
</comment>
<name>A0A517ZD38_9PLAN</name>
<feature type="transmembrane region" description="Helical" evidence="8">
    <location>
        <begin position="340"/>
        <end position="363"/>
    </location>
</feature>
<feature type="transmembrane region" description="Helical" evidence="8">
    <location>
        <begin position="800"/>
        <end position="825"/>
    </location>
</feature>
<keyword evidence="5 8" id="KW-1133">Transmembrane helix</keyword>
<dbReference type="Pfam" id="PF03176">
    <property type="entry name" value="MMPL"/>
    <property type="match status" value="2"/>
</dbReference>